<keyword evidence="1" id="KW-1133">Transmembrane helix</keyword>
<evidence type="ECO:0000313" key="3">
    <source>
        <dbReference type="EMBL" id="KAF2828506.1"/>
    </source>
</evidence>
<dbReference type="EMBL" id="MU006222">
    <property type="protein sequence ID" value="KAF2828506.1"/>
    <property type="molecule type" value="Genomic_DNA"/>
</dbReference>
<accession>A0A6A7A5R8</accession>
<reference evidence="3" key="1">
    <citation type="journal article" date="2020" name="Stud. Mycol.">
        <title>101 Dothideomycetes genomes: a test case for predicting lifestyles and emergence of pathogens.</title>
        <authorList>
            <person name="Haridas S."/>
            <person name="Albert R."/>
            <person name="Binder M."/>
            <person name="Bloem J."/>
            <person name="Labutti K."/>
            <person name="Salamov A."/>
            <person name="Andreopoulos B."/>
            <person name="Baker S."/>
            <person name="Barry K."/>
            <person name="Bills G."/>
            <person name="Bluhm B."/>
            <person name="Cannon C."/>
            <person name="Castanera R."/>
            <person name="Culley D."/>
            <person name="Daum C."/>
            <person name="Ezra D."/>
            <person name="Gonzalez J."/>
            <person name="Henrissat B."/>
            <person name="Kuo A."/>
            <person name="Liang C."/>
            <person name="Lipzen A."/>
            <person name="Lutzoni F."/>
            <person name="Magnuson J."/>
            <person name="Mondo S."/>
            <person name="Nolan M."/>
            <person name="Ohm R."/>
            <person name="Pangilinan J."/>
            <person name="Park H.-J."/>
            <person name="Ramirez L."/>
            <person name="Alfaro M."/>
            <person name="Sun H."/>
            <person name="Tritt A."/>
            <person name="Yoshinaga Y."/>
            <person name="Zwiers L.-H."/>
            <person name="Turgeon B."/>
            <person name="Goodwin S."/>
            <person name="Spatafora J."/>
            <person name="Crous P."/>
            <person name="Grigoriev I."/>
        </authorList>
    </citation>
    <scope>NUCLEOTIDE SEQUENCE</scope>
    <source>
        <strain evidence="3">CBS 113818</strain>
    </source>
</reference>
<sequence length="298" mass="33136">MPQIKPDAEATIHHLAGYPSLAAFIASDRDRTTLIYKRFDELAARNLLYLQSELAELQSKQRAFDQEDLVADMHTKQCARNYTDFKKAALVNGGAKQEARWKLAKQVRETLKEYREALLFESTLAALPPPSKGTFRAFKEVYYNQTDGKGEPFPTLGGHSAALYDDIDDLVALRVRETSDRLTNFAHEHLGFFFPDRKRSRKGIAYASDRAISSFVAWFSTLLAAVLLIGAIVILYKVHSPDWRLGLIATFTTLFAGSVGLLTNARRAELFAATAAYAAVLVVFVSGDLGNNQSNEHG</sequence>
<dbReference type="Proteomes" id="UP000799424">
    <property type="component" value="Unassembled WGS sequence"/>
</dbReference>
<evidence type="ECO:0000256" key="1">
    <source>
        <dbReference type="SAM" id="Phobius"/>
    </source>
</evidence>
<feature type="transmembrane region" description="Helical" evidence="1">
    <location>
        <begin position="215"/>
        <end position="237"/>
    </location>
</feature>
<evidence type="ECO:0000313" key="4">
    <source>
        <dbReference type="Proteomes" id="UP000799424"/>
    </source>
</evidence>
<dbReference type="OrthoDB" id="3533814at2759"/>
<evidence type="ECO:0000259" key="2">
    <source>
        <dbReference type="Pfam" id="PF20237"/>
    </source>
</evidence>
<feature type="transmembrane region" description="Helical" evidence="1">
    <location>
        <begin position="270"/>
        <end position="287"/>
    </location>
</feature>
<organism evidence="3 4">
    <name type="scientific">Ophiobolus disseminans</name>
    <dbReference type="NCBI Taxonomy" id="1469910"/>
    <lineage>
        <taxon>Eukaryota</taxon>
        <taxon>Fungi</taxon>
        <taxon>Dikarya</taxon>
        <taxon>Ascomycota</taxon>
        <taxon>Pezizomycotina</taxon>
        <taxon>Dothideomycetes</taxon>
        <taxon>Pleosporomycetidae</taxon>
        <taxon>Pleosporales</taxon>
        <taxon>Pleosporineae</taxon>
        <taxon>Phaeosphaeriaceae</taxon>
        <taxon>Ophiobolus</taxon>
    </lineage>
</organism>
<dbReference type="PANTHER" id="PTHR34502">
    <property type="entry name" value="DUF6594 DOMAIN-CONTAINING PROTEIN-RELATED"/>
    <property type="match status" value="1"/>
</dbReference>
<feature type="domain" description="DUF6594" evidence="2">
    <location>
        <begin position="18"/>
        <end position="282"/>
    </location>
</feature>
<keyword evidence="1" id="KW-0472">Membrane</keyword>
<dbReference type="PANTHER" id="PTHR34502:SF4">
    <property type="entry name" value="DUF6594 DOMAIN-CONTAINING PROTEIN"/>
    <property type="match status" value="1"/>
</dbReference>
<dbReference type="AlphaFoldDB" id="A0A6A7A5R8"/>
<dbReference type="InterPro" id="IPR046529">
    <property type="entry name" value="DUF6594"/>
</dbReference>
<dbReference type="Pfam" id="PF20237">
    <property type="entry name" value="DUF6594"/>
    <property type="match status" value="1"/>
</dbReference>
<keyword evidence="4" id="KW-1185">Reference proteome</keyword>
<gene>
    <name evidence="3" type="ORF">CC86DRAFT_437849</name>
</gene>
<protein>
    <recommendedName>
        <fullName evidence="2">DUF6594 domain-containing protein</fullName>
    </recommendedName>
</protein>
<keyword evidence="1" id="KW-0812">Transmembrane</keyword>
<proteinExistence type="predicted"/>
<feature type="transmembrane region" description="Helical" evidence="1">
    <location>
        <begin position="243"/>
        <end position="263"/>
    </location>
</feature>
<name>A0A6A7A5R8_9PLEO</name>